<dbReference type="SMART" id="SM00406">
    <property type="entry name" value="IGv"/>
    <property type="match status" value="1"/>
</dbReference>
<keyword evidence="4" id="KW-1064">Adaptive immunity</keyword>
<dbReference type="InterPro" id="IPR013106">
    <property type="entry name" value="Ig_V-set"/>
</dbReference>
<keyword evidence="7" id="KW-0325">Glycoprotein</keyword>
<dbReference type="Ensembl" id="ENSCCNT00000015959.1">
    <property type="protein sequence ID" value="ENSCCNP00000012166.1"/>
    <property type="gene ID" value="ENSCCNG00000012646.1"/>
</dbReference>
<evidence type="ECO:0000256" key="2">
    <source>
        <dbReference type="ARBA" id="ARBA00022475"/>
    </source>
</evidence>
<organism evidence="12">
    <name type="scientific">Castor canadensis</name>
    <name type="common">American beaver</name>
    <dbReference type="NCBI Taxonomy" id="51338"/>
    <lineage>
        <taxon>Eukaryota</taxon>
        <taxon>Metazoa</taxon>
        <taxon>Chordata</taxon>
        <taxon>Craniata</taxon>
        <taxon>Vertebrata</taxon>
        <taxon>Euteleostomi</taxon>
        <taxon>Mammalia</taxon>
        <taxon>Eutheria</taxon>
        <taxon>Euarchontoglires</taxon>
        <taxon>Glires</taxon>
        <taxon>Rodentia</taxon>
        <taxon>Castorimorpha</taxon>
        <taxon>Castoridae</taxon>
        <taxon>Castor</taxon>
    </lineage>
</organism>
<dbReference type="PANTHER" id="PTHR19339">
    <property type="entry name" value="T CELL RECEPTOR ALPHA VARIABLE 39"/>
    <property type="match status" value="1"/>
</dbReference>
<feature type="domain" description="Ig-like" evidence="11">
    <location>
        <begin position="20"/>
        <end position="119"/>
    </location>
</feature>
<keyword evidence="3 10" id="KW-0732">Signal</keyword>
<comment type="subcellular location">
    <subcellularLocation>
        <location evidence="1">Cell membrane</location>
    </subcellularLocation>
</comment>
<dbReference type="PANTHER" id="PTHR19339:SF12">
    <property type="entry name" value="IG-LIKE DOMAIN-CONTAINING PROTEIN"/>
    <property type="match status" value="1"/>
</dbReference>
<evidence type="ECO:0000256" key="6">
    <source>
        <dbReference type="ARBA" id="ARBA00023157"/>
    </source>
</evidence>
<feature type="signal peptide" evidence="10">
    <location>
        <begin position="1"/>
        <end position="19"/>
    </location>
</feature>
<dbReference type="AlphaFoldDB" id="A0A8C0WN89"/>
<sequence length="144" mass="15640">MILESLLIILWMHLTLVSGQQLNQSPQFVSIQEGEDASMNCSSSSTLSKMLWYKQDPGGSLVLLIDVYKSGELTKRGKLTAQLGGTRKDSFLTISAAVPGDSGTYFCACDHSDSQAPATCTETGSWGSTQWAASSSHPFCYEMW</sequence>
<feature type="chain" id="PRO_5034521481" description="Ig-like domain-containing protein" evidence="10">
    <location>
        <begin position="20"/>
        <end position="144"/>
    </location>
</feature>
<evidence type="ECO:0000256" key="4">
    <source>
        <dbReference type="ARBA" id="ARBA00023130"/>
    </source>
</evidence>
<proteinExistence type="predicted"/>
<dbReference type="SMART" id="SM00409">
    <property type="entry name" value="IG"/>
    <property type="match status" value="1"/>
</dbReference>
<accession>A0A8C0WN89</accession>
<evidence type="ECO:0000256" key="7">
    <source>
        <dbReference type="ARBA" id="ARBA00023180"/>
    </source>
</evidence>
<dbReference type="GO" id="GO:0002250">
    <property type="term" value="P:adaptive immune response"/>
    <property type="evidence" value="ECO:0007669"/>
    <property type="project" value="UniProtKB-KW"/>
</dbReference>
<evidence type="ECO:0000256" key="9">
    <source>
        <dbReference type="ARBA" id="ARBA00043266"/>
    </source>
</evidence>
<dbReference type="InterPro" id="IPR003599">
    <property type="entry name" value="Ig_sub"/>
</dbReference>
<protein>
    <recommendedName>
        <fullName evidence="11">Ig-like domain-containing protein</fullName>
    </recommendedName>
</protein>
<evidence type="ECO:0000256" key="3">
    <source>
        <dbReference type="ARBA" id="ARBA00022729"/>
    </source>
</evidence>
<keyword evidence="6" id="KW-1015">Disulfide bond</keyword>
<comment type="subunit">
    <text evidence="8">Alpha-beta TR is a heterodimer composed of an alpha and beta chain; disulfide-linked. The alpha-beta TR is associated with the transmembrane signaling CD3 coreceptor proteins to form the TR-CD3 (TcR or TCR). The assembly of alpha-beta TR heterodimers with CD3 occurs in the endoplasmic reticulum where a single alpha-beta TR heterodimer associates with one CD3D-CD3E heterodimer, one CD3G-CD3E heterodimer and one CD247 homodimer forming a stable octameric structure. CD3D-CD3E and CD3G-CD3E heterodimers preferentially associate with TR alpha and TR beta chains, respectively. The association of the CD247 homodimer is the last step of TcR assembly in the endoplasmic reticulum and is required for transport to the cell surface.</text>
</comment>
<dbReference type="InterPro" id="IPR036179">
    <property type="entry name" value="Ig-like_dom_sf"/>
</dbReference>
<keyword evidence="5" id="KW-0472">Membrane</keyword>
<dbReference type="SUPFAM" id="SSF48726">
    <property type="entry name" value="Immunoglobulin"/>
    <property type="match status" value="1"/>
</dbReference>
<keyword evidence="2" id="KW-1003">Cell membrane</keyword>
<evidence type="ECO:0000256" key="1">
    <source>
        <dbReference type="ARBA" id="ARBA00004236"/>
    </source>
</evidence>
<reference evidence="12" key="1">
    <citation type="submission" date="2023-09" db="UniProtKB">
        <authorList>
            <consortium name="Ensembl"/>
        </authorList>
    </citation>
    <scope>IDENTIFICATION</scope>
</reference>
<dbReference type="Pfam" id="PF07686">
    <property type="entry name" value="V-set"/>
    <property type="match status" value="1"/>
</dbReference>
<dbReference type="Gene3D" id="2.60.40.10">
    <property type="entry name" value="Immunoglobulins"/>
    <property type="match status" value="1"/>
</dbReference>
<dbReference type="InterPro" id="IPR013783">
    <property type="entry name" value="Ig-like_fold"/>
</dbReference>
<keyword evidence="9" id="KW-1279">T cell receptor</keyword>
<name>A0A8C0WN89_CASCN</name>
<evidence type="ECO:0000313" key="12">
    <source>
        <dbReference type="Ensembl" id="ENSCCNP00000012166.1"/>
    </source>
</evidence>
<keyword evidence="9" id="KW-0391">Immunity</keyword>
<evidence type="ECO:0000256" key="10">
    <source>
        <dbReference type="SAM" id="SignalP"/>
    </source>
</evidence>
<evidence type="ECO:0000259" key="11">
    <source>
        <dbReference type="PROSITE" id="PS50835"/>
    </source>
</evidence>
<evidence type="ECO:0000256" key="5">
    <source>
        <dbReference type="ARBA" id="ARBA00023136"/>
    </source>
</evidence>
<dbReference type="InterPro" id="IPR007110">
    <property type="entry name" value="Ig-like_dom"/>
</dbReference>
<evidence type="ECO:0000256" key="8">
    <source>
        <dbReference type="ARBA" id="ARBA00038651"/>
    </source>
</evidence>
<dbReference type="PROSITE" id="PS50835">
    <property type="entry name" value="IG_LIKE"/>
    <property type="match status" value="1"/>
</dbReference>
<dbReference type="GO" id="GO:0042101">
    <property type="term" value="C:T cell receptor complex"/>
    <property type="evidence" value="ECO:0007669"/>
    <property type="project" value="UniProtKB-KW"/>
</dbReference>
<dbReference type="InterPro" id="IPR051896">
    <property type="entry name" value="TCR_alpha_variable"/>
</dbReference>